<evidence type="ECO:0000256" key="5">
    <source>
        <dbReference type="ARBA" id="ARBA00023136"/>
    </source>
</evidence>
<evidence type="ECO:0000256" key="6">
    <source>
        <dbReference type="SAM" id="Phobius"/>
    </source>
</evidence>
<keyword evidence="5 6" id="KW-0472">Membrane</keyword>
<feature type="transmembrane region" description="Helical" evidence="6">
    <location>
        <begin position="41"/>
        <end position="61"/>
    </location>
</feature>
<feature type="transmembrane region" description="Helical" evidence="6">
    <location>
        <begin position="82"/>
        <end position="99"/>
    </location>
</feature>
<evidence type="ECO:0000256" key="2">
    <source>
        <dbReference type="ARBA" id="ARBA00022475"/>
    </source>
</evidence>
<dbReference type="Proteomes" id="UP001143307">
    <property type="component" value="Unassembled WGS sequence"/>
</dbReference>
<comment type="subcellular location">
    <subcellularLocation>
        <location evidence="1">Cell membrane</location>
        <topology evidence="1">Multi-pass membrane protein</topology>
    </subcellularLocation>
</comment>
<evidence type="ECO:0000313" key="8">
    <source>
        <dbReference type="Proteomes" id="UP001143307"/>
    </source>
</evidence>
<reference evidence="7" key="1">
    <citation type="submission" date="2019-02" db="EMBL/GenBank/DDBJ databases">
        <authorList>
            <person name="Li S.-H."/>
        </authorList>
    </citation>
    <scope>NUCLEOTIDE SEQUENCE</scope>
    <source>
        <strain evidence="7">IMCC8485</strain>
    </source>
</reference>
<keyword evidence="8" id="KW-1185">Reference proteome</keyword>
<keyword evidence="4 6" id="KW-1133">Transmembrane helix</keyword>
<evidence type="ECO:0000256" key="4">
    <source>
        <dbReference type="ARBA" id="ARBA00022989"/>
    </source>
</evidence>
<dbReference type="Pfam" id="PF03899">
    <property type="entry name" value="ATP-synt_I"/>
    <property type="match status" value="1"/>
</dbReference>
<accession>A0ABT3SVK9</accession>
<evidence type="ECO:0000313" key="7">
    <source>
        <dbReference type="EMBL" id="MCX2973655.1"/>
    </source>
</evidence>
<keyword evidence="2" id="KW-1003">Cell membrane</keyword>
<gene>
    <name evidence="7" type="ORF">EYC87_08715</name>
</gene>
<protein>
    <submittedName>
        <fullName evidence="7">F0F1 ATP synthase subunit I</fullName>
    </submittedName>
</protein>
<evidence type="ECO:0000256" key="3">
    <source>
        <dbReference type="ARBA" id="ARBA00022692"/>
    </source>
</evidence>
<dbReference type="RefSeq" id="WP_279252541.1">
    <property type="nucleotide sequence ID" value="NZ_SHNP01000003.1"/>
</dbReference>
<feature type="transmembrane region" description="Helical" evidence="6">
    <location>
        <begin position="105"/>
        <end position="123"/>
    </location>
</feature>
<comment type="caution">
    <text evidence="7">The sequence shown here is derived from an EMBL/GenBank/DDBJ whole genome shotgun (WGS) entry which is preliminary data.</text>
</comment>
<sequence>MPGAEIARPPVHRITLAQLAVLLAVCLPLTAYDQVIAWSLAAGGVIAIVPQAYFAQLAFRWRGAKSARAMARSSYAGEIGKFLLSVAGFALVFATLRPVSGPSVFAGYVAMLTIQIIGSWLLLSRSQSVQRQT</sequence>
<name>A0ABT3SVK9_9GAMM</name>
<proteinExistence type="predicted"/>
<dbReference type="InterPro" id="IPR005598">
    <property type="entry name" value="ATP_synth_I"/>
</dbReference>
<evidence type="ECO:0000256" key="1">
    <source>
        <dbReference type="ARBA" id="ARBA00004651"/>
    </source>
</evidence>
<keyword evidence="3 6" id="KW-0812">Transmembrane</keyword>
<dbReference type="EMBL" id="SHNP01000003">
    <property type="protein sequence ID" value="MCX2973655.1"/>
    <property type="molecule type" value="Genomic_DNA"/>
</dbReference>
<organism evidence="7 8">
    <name type="scientific">Candidatus Seongchinamella marina</name>
    <dbReference type="NCBI Taxonomy" id="2518990"/>
    <lineage>
        <taxon>Bacteria</taxon>
        <taxon>Pseudomonadati</taxon>
        <taxon>Pseudomonadota</taxon>
        <taxon>Gammaproteobacteria</taxon>
        <taxon>Cellvibrionales</taxon>
        <taxon>Halieaceae</taxon>
        <taxon>Seongchinamella</taxon>
    </lineage>
</organism>